<organism evidence="1 2">
    <name type="scientific">Diatraea saccharalis</name>
    <name type="common">sugarcane borer</name>
    <dbReference type="NCBI Taxonomy" id="40085"/>
    <lineage>
        <taxon>Eukaryota</taxon>
        <taxon>Metazoa</taxon>
        <taxon>Ecdysozoa</taxon>
        <taxon>Arthropoda</taxon>
        <taxon>Hexapoda</taxon>
        <taxon>Insecta</taxon>
        <taxon>Pterygota</taxon>
        <taxon>Neoptera</taxon>
        <taxon>Endopterygota</taxon>
        <taxon>Lepidoptera</taxon>
        <taxon>Glossata</taxon>
        <taxon>Ditrysia</taxon>
        <taxon>Pyraloidea</taxon>
        <taxon>Crambidae</taxon>
        <taxon>Crambinae</taxon>
        <taxon>Diatraea</taxon>
    </lineage>
</organism>
<accession>A0A9N9WH42</accession>
<evidence type="ECO:0000313" key="1">
    <source>
        <dbReference type="EMBL" id="CAG9792775.1"/>
    </source>
</evidence>
<evidence type="ECO:0000313" key="2">
    <source>
        <dbReference type="Proteomes" id="UP001153714"/>
    </source>
</evidence>
<dbReference type="Proteomes" id="UP001153714">
    <property type="component" value="Chromosome 5"/>
</dbReference>
<sequence>MRCRKENIKEAVVKRSMSYGGLSFDDTADTNIDTGDIDKYIDEAFQWLNSTIVSITAKGADTDNAVKKLKSVAPVAPLVLQVSMGDDDHLPSGDPFARLPPIP</sequence>
<gene>
    <name evidence="1" type="ORF">DIATSA_LOCUS10284</name>
</gene>
<dbReference type="OrthoDB" id="7481103at2759"/>
<proteinExistence type="predicted"/>
<keyword evidence="2" id="KW-1185">Reference proteome</keyword>
<reference evidence="1" key="1">
    <citation type="submission" date="2021-12" db="EMBL/GenBank/DDBJ databases">
        <authorList>
            <person name="King R."/>
        </authorList>
    </citation>
    <scope>NUCLEOTIDE SEQUENCE</scope>
</reference>
<dbReference type="AlphaFoldDB" id="A0A9N9WH42"/>
<reference evidence="1" key="2">
    <citation type="submission" date="2022-10" db="EMBL/GenBank/DDBJ databases">
        <authorList>
            <consortium name="ENA_rothamsted_submissions"/>
            <consortium name="culmorum"/>
            <person name="King R."/>
        </authorList>
    </citation>
    <scope>NUCLEOTIDE SEQUENCE</scope>
</reference>
<name>A0A9N9WH42_9NEOP</name>
<protein>
    <submittedName>
        <fullName evidence="1">Uncharacterized protein</fullName>
    </submittedName>
</protein>
<dbReference type="EMBL" id="OU893336">
    <property type="protein sequence ID" value="CAG9792775.1"/>
    <property type="molecule type" value="Genomic_DNA"/>
</dbReference>